<organism evidence="2 3">
    <name type="scientific">Candidatus Merdivivens pullicola</name>
    <dbReference type="NCBI Taxonomy" id="2840872"/>
    <lineage>
        <taxon>Bacteria</taxon>
        <taxon>Pseudomonadati</taxon>
        <taxon>Bacteroidota</taxon>
        <taxon>Bacteroidia</taxon>
        <taxon>Bacteroidales</taxon>
        <taxon>Muribaculaceae</taxon>
        <taxon>Muribaculaceae incertae sedis</taxon>
        <taxon>Candidatus Merdivivens</taxon>
    </lineage>
</organism>
<evidence type="ECO:0000313" key="3">
    <source>
        <dbReference type="Proteomes" id="UP000823604"/>
    </source>
</evidence>
<comment type="caution">
    <text evidence="2">The sequence shown here is derived from an EMBL/GenBank/DDBJ whole genome shotgun (WGS) entry which is preliminary data.</text>
</comment>
<proteinExistence type="predicted"/>
<keyword evidence="1" id="KW-0472">Membrane</keyword>
<dbReference type="Proteomes" id="UP000823604">
    <property type="component" value="Unassembled WGS sequence"/>
</dbReference>
<keyword evidence="1" id="KW-0812">Transmembrane</keyword>
<feature type="transmembrane region" description="Helical" evidence="1">
    <location>
        <begin position="203"/>
        <end position="222"/>
    </location>
</feature>
<evidence type="ECO:0000256" key="1">
    <source>
        <dbReference type="SAM" id="Phobius"/>
    </source>
</evidence>
<dbReference type="Gene3D" id="1.20.1530.20">
    <property type="match status" value="1"/>
</dbReference>
<reference evidence="2" key="2">
    <citation type="journal article" date="2021" name="PeerJ">
        <title>Extensive microbial diversity within the chicken gut microbiome revealed by metagenomics and culture.</title>
        <authorList>
            <person name="Gilroy R."/>
            <person name="Ravi A."/>
            <person name="Getino M."/>
            <person name="Pursley I."/>
            <person name="Horton D.L."/>
            <person name="Alikhan N.F."/>
            <person name="Baker D."/>
            <person name="Gharbi K."/>
            <person name="Hall N."/>
            <person name="Watson M."/>
            <person name="Adriaenssens E.M."/>
            <person name="Foster-Nyarko E."/>
            <person name="Jarju S."/>
            <person name="Secka A."/>
            <person name="Antonio M."/>
            <person name="Oren A."/>
            <person name="Chaudhuri R.R."/>
            <person name="La Ragione R."/>
            <person name="Hildebrand F."/>
            <person name="Pallen M.J."/>
        </authorList>
    </citation>
    <scope>NUCLEOTIDE SEQUENCE</scope>
    <source>
        <strain evidence="2">B1-8020</strain>
    </source>
</reference>
<evidence type="ECO:0000313" key="2">
    <source>
        <dbReference type="EMBL" id="MBO8472917.1"/>
    </source>
</evidence>
<accession>A0A9D9II67</accession>
<dbReference type="AlphaFoldDB" id="A0A9D9II67"/>
<protein>
    <submittedName>
        <fullName evidence="2">Transporter</fullName>
    </submittedName>
</protein>
<feature type="transmembrane region" description="Helical" evidence="1">
    <location>
        <begin position="129"/>
        <end position="151"/>
    </location>
</feature>
<sequence length="319" mass="36134">MRKFWTFIKDWTLPVAMIVGVLSYFAFKDIRALEPVLPAARWVSSHFPPWLIFFMLLFTFTKVHPKDLWPRRAHLWLILIQVLGSVGIYLLLHPFNEVVAQSAMVCIICPTATAAAIITEKLGGKVDALITYVIEINLVVSVFVPAVFPLIEPHEGLTFFQAFLTILKRVVPLLVFPLITAWFLRFCIPAVHKWLYDNRGAAFYLWALSLVLVMAQTTKSLVESEYSLGVELSIALVGLVTCVLQFVIGKKIGSRYGDRISAGQGLGQKNTVLAIWMAYTYLNPVTAVAPGCYVVWQNIINSWQLYRKRKREERLKSAS</sequence>
<feature type="transmembrane region" description="Helical" evidence="1">
    <location>
        <begin position="47"/>
        <end position="63"/>
    </location>
</feature>
<reference evidence="2" key="1">
    <citation type="submission" date="2020-10" db="EMBL/GenBank/DDBJ databases">
        <authorList>
            <person name="Gilroy R."/>
        </authorList>
    </citation>
    <scope>NUCLEOTIDE SEQUENCE</scope>
    <source>
        <strain evidence="2">B1-8020</strain>
    </source>
</reference>
<feature type="transmembrane region" description="Helical" evidence="1">
    <location>
        <begin position="171"/>
        <end position="191"/>
    </location>
</feature>
<feature type="transmembrane region" description="Helical" evidence="1">
    <location>
        <begin position="228"/>
        <end position="249"/>
    </location>
</feature>
<feature type="transmembrane region" description="Helical" evidence="1">
    <location>
        <begin position="98"/>
        <end position="117"/>
    </location>
</feature>
<keyword evidence="1" id="KW-1133">Transmembrane helix</keyword>
<feature type="transmembrane region" description="Helical" evidence="1">
    <location>
        <begin position="7"/>
        <end position="27"/>
    </location>
</feature>
<dbReference type="EMBL" id="JADIMA010000042">
    <property type="protein sequence ID" value="MBO8472917.1"/>
    <property type="molecule type" value="Genomic_DNA"/>
</dbReference>
<dbReference type="InterPro" id="IPR038770">
    <property type="entry name" value="Na+/solute_symporter_sf"/>
</dbReference>
<gene>
    <name evidence="2" type="ORF">IAB81_04740</name>
</gene>
<name>A0A9D9II67_9BACT</name>
<feature type="transmembrane region" description="Helical" evidence="1">
    <location>
        <begin position="75"/>
        <end position="92"/>
    </location>
</feature>